<dbReference type="InterPro" id="IPR001367">
    <property type="entry name" value="Fe_dep_repressor"/>
</dbReference>
<sequence>MTKNTFYTFNEYMKKEDNHLTASMEDYVEMIYRLSLKTGFTRIHELSNALNVQPPSATKMVQKLAELNLLQYKKYGILTLEEKGKLIGFELLKRHNMIEEFLKILDISETNILEETEKIEHTISKETMNCFNDFLEFIKINPEIADKFKDYRKNLKNQHIS</sequence>
<dbReference type="PANTHER" id="PTHR33238:SF11">
    <property type="entry name" value="TRANSCRIPTIONAL REGULATOR MNTR"/>
    <property type="match status" value="1"/>
</dbReference>
<keyword evidence="10" id="KW-0464">Manganese</keyword>
<comment type="similarity">
    <text evidence="2">Belongs to the DtxR/MntR family.</text>
</comment>
<dbReference type="AlphaFoldDB" id="A0A386H324"/>
<keyword evidence="4" id="KW-0963">Cytoplasm</keyword>
<dbReference type="InterPro" id="IPR036390">
    <property type="entry name" value="WH_DNA-bd_sf"/>
</dbReference>
<dbReference type="PROSITE" id="PS50944">
    <property type="entry name" value="HTH_DTXR"/>
    <property type="match status" value="1"/>
</dbReference>
<evidence type="ECO:0000259" key="12">
    <source>
        <dbReference type="PROSITE" id="PS50944"/>
    </source>
</evidence>
<dbReference type="SUPFAM" id="SSF46785">
    <property type="entry name" value="Winged helix' DNA-binding domain"/>
    <property type="match status" value="1"/>
</dbReference>
<comment type="subcellular location">
    <subcellularLocation>
        <location evidence="1">Cytoplasm</location>
    </subcellularLocation>
</comment>
<keyword evidence="6" id="KW-0805">Transcription regulation</keyword>
<dbReference type="InterPro" id="IPR036388">
    <property type="entry name" value="WH-like_DNA-bd_sf"/>
</dbReference>
<keyword evidence="14" id="KW-1185">Reference proteome</keyword>
<dbReference type="GO" id="GO:0005737">
    <property type="term" value="C:cytoplasm"/>
    <property type="evidence" value="ECO:0007669"/>
    <property type="project" value="UniProtKB-SubCell"/>
</dbReference>
<evidence type="ECO:0000256" key="1">
    <source>
        <dbReference type="ARBA" id="ARBA00004496"/>
    </source>
</evidence>
<dbReference type="NCBIfam" id="NF003025">
    <property type="entry name" value="PRK03902.1"/>
    <property type="match status" value="1"/>
</dbReference>
<dbReference type="InterPro" id="IPR036421">
    <property type="entry name" value="Fe_dep_repressor_sf"/>
</dbReference>
<name>A0A386H324_9CLOT</name>
<keyword evidence="7" id="KW-0238">DNA-binding</keyword>
<evidence type="ECO:0000256" key="5">
    <source>
        <dbReference type="ARBA" id="ARBA00022491"/>
    </source>
</evidence>
<evidence type="ECO:0000256" key="3">
    <source>
        <dbReference type="ARBA" id="ARBA00011738"/>
    </source>
</evidence>
<comment type="subunit">
    <text evidence="3">Homodimer.</text>
</comment>
<proteinExistence type="inferred from homology"/>
<dbReference type="InterPro" id="IPR022689">
    <property type="entry name" value="Iron_dep_repressor"/>
</dbReference>
<dbReference type="GO" id="GO:0046983">
    <property type="term" value="F:protein dimerization activity"/>
    <property type="evidence" value="ECO:0007669"/>
    <property type="project" value="InterPro"/>
</dbReference>
<evidence type="ECO:0000256" key="7">
    <source>
        <dbReference type="ARBA" id="ARBA00023125"/>
    </source>
</evidence>
<dbReference type="SMART" id="SM00529">
    <property type="entry name" value="HTH_DTXR"/>
    <property type="match status" value="1"/>
</dbReference>
<dbReference type="Gene3D" id="1.10.10.10">
    <property type="entry name" value="Winged helix-like DNA-binding domain superfamily/Winged helix DNA-binding domain"/>
    <property type="match status" value="1"/>
</dbReference>
<dbReference type="PANTHER" id="PTHR33238">
    <property type="entry name" value="IRON (METAL) DEPENDENT REPRESSOR, DTXR FAMILY"/>
    <property type="match status" value="1"/>
</dbReference>
<evidence type="ECO:0000313" key="14">
    <source>
        <dbReference type="Proteomes" id="UP000266301"/>
    </source>
</evidence>
<evidence type="ECO:0000256" key="6">
    <source>
        <dbReference type="ARBA" id="ARBA00023015"/>
    </source>
</evidence>
<dbReference type="EMBL" id="CP032416">
    <property type="protein sequence ID" value="AYD40112.1"/>
    <property type="molecule type" value="Genomic_DNA"/>
</dbReference>
<evidence type="ECO:0000256" key="4">
    <source>
        <dbReference type="ARBA" id="ARBA00022490"/>
    </source>
</evidence>
<dbReference type="Gene3D" id="1.10.60.10">
    <property type="entry name" value="Iron dependent repressor, metal binding and dimerisation domain"/>
    <property type="match status" value="1"/>
</dbReference>
<dbReference type="SUPFAM" id="SSF47979">
    <property type="entry name" value="Iron-dependent repressor protein, dimerization domain"/>
    <property type="match status" value="1"/>
</dbReference>
<gene>
    <name evidence="13" type="primary">mntR</name>
    <name evidence="13" type="ORF">D4Z93_06110</name>
</gene>
<dbReference type="RefSeq" id="WP_119971333.1">
    <property type="nucleotide sequence ID" value="NZ_CP032416.1"/>
</dbReference>
<dbReference type="GO" id="GO:0046914">
    <property type="term" value="F:transition metal ion binding"/>
    <property type="evidence" value="ECO:0007669"/>
    <property type="project" value="InterPro"/>
</dbReference>
<dbReference type="GO" id="GO:0003677">
    <property type="term" value="F:DNA binding"/>
    <property type="evidence" value="ECO:0007669"/>
    <property type="project" value="UniProtKB-KW"/>
</dbReference>
<dbReference type="Pfam" id="PF02742">
    <property type="entry name" value="Fe_dep_repr_C"/>
    <property type="match status" value="1"/>
</dbReference>
<dbReference type="Pfam" id="PF01325">
    <property type="entry name" value="Fe_dep_repress"/>
    <property type="match status" value="1"/>
</dbReference>
<organism evidence="13 14">
    <name type="scientific">Clostridium fermenticellae</name>
    <dbReference type="NCBI Taxonomy" id="2068654"/>
    <lineage>
        <taxon>Bacteria</taxon>
        <taxon>Bacillati</taxon>
        <taxon>Bacillota</taxon>
        <taxon>Clostridia</taxon>
        <taxon>Eubacteriales</taxon>
        <taxon>Clostridiaceae</taxon>
        <taxon>Clostridium</taxon>
    </lineage>
</organism>
<accession>A0A386H324</accession>
<keyword evidence="9" id="KW-0804">Transcription</keyword>
<evidence type="ECO:0000256" key="10">
    <source>
        <dbReference type="ARBA" id="ARBA00023211"/>
    </source>
</evidence>
<feature type="domain" description="HTH dtxR-type" evidence="12">
    <location>
        <begin position="20"/>
        <end position="81"/>
    </location>
</feature>
<dbReference type="GO" id="GO:0003700">
    <property type="term" value="F:DNA-binding transcription factor activity"/>
    <property type="evidence" value="ECO:0007669"/>
    <property type="project" value="InterPro"/>
</dbReference>
<keyword evidence="8" id="KW-0010">Activator</keyword>
<dbReference type="KEGG" id="cfer:D4Z93_06110"/>
<evidence type="ECO:0000256" key="9">
    <source>
        <dbReference type="ARBA" id="ARBA00023163"/>
    </source>
</evidence>
<reference evidence="13 14" key="1">
    <citation type="journal article" date="2019" name="Int. J. Syst. Evol. Microbiol.">
        <title>Clostridium fermenticellae sp. nov., isolated from the mud in a fermentation cellar for the production of the Chinese liquor, baijiu.</title>
        <authorList>
            <person name="Xu P.X."/>
            <person name="Chai L.J."/>
            <person name="Qiu T."/>
            <person name="Zhang X.J."/>
            <person name="Lu Z.M."/>
            <person name="Xiao C."/>
            <person name="Wang S.T."/>
            <person name="Shen C.H."/>
            <person name="Shi J.S."/>
            <person name="Xu Z.H."/>
        </authorList>
    </citation>
    <scope>NUCLEOTIDE SEQUENCE [LARGE SCALE GENOMIC DNA]</scope>
    <source>
        <strain evidence="13 14">JN500901</strain>
    </source>
</reference>
<dbReference type="OrthoDB" id="9791355at2"/>
<evidence type="ECO:0000256" key="8">
    <source>
        <dbReference type="ARBA" id="ARBA00023159"/>
    </source>
</evidence>
<dbReference type="InterPro" id="IPR022687">
    <property type="entry name" value="HTH_DTXR"/>
</dbReference>
<evidence type="ECO:0000256" key="2">
    <source>
        <dbReference type="ARBA" id="ARBA00007871"/>
    </source>
</evidence>
<dbReference type="Proteomes" id="UP000266301">
    <property type="component" value="Chromosome"/>
</dbReference>
<evidence type="ECO:0000313" key="13">
    <source>
        <dbReference type="EMBL" id="AYD40112.1"/>
    </source>
</evidence>
<keyword evidence="5" id="KW-0678">Repressor</keyword>
<evidence type="ECO:0000256" key="11">
    <source>
        <dbReference type="ARBA" id="ARBA00032593"/>
    </source>
</evidence>
<dbReference type="InterPro" id="IPR050536">
    <property type="entry name" value="DtxR_MntR_Metal-Reg"/>
</dbReference>
<protein>
    <recommendedName>
        <fullName evidence="11">Manganese transport regulator</fullName>
    </recommendedName>
</protein>